<dbReference type="GO" id="GO:0005634">
    <property type="term" value="C:nucleus"/>
    <property type="evidence" value="ECO:0007669"/>
    <property type="project" value="UniProtKB-SubCell"/>
</dbReference>
<evidence type="ECO:0000256" key="5">
    <source>
        <dbReference type="ARBA" id="ARBA00022723"/>
    </source>
</evidence>
<name>A0A8J2JCS3_9HEXA</name>
<evidence type="ECO:0000256" key="8">
    <source>
        <dbReference type="ARBA" id="ARBA00022884"/>
    </source>
</evidence>
<reference evidence="10" key="1">
    <citation type="submission" date="2021-06" db="EMBL/GenBank/DDBJ databases">
        <authorList>
            <person name="Hodson N. C."/>
            <person name="Mongue J. A."/>
            <person name="Jaron S. K."/>
        </authorList>
    </citation>
    <scope>NUCLEOTIDE SEQUENCE</scope>
</reference>
<evidence type="ECO:0000256" key="7">
    <source>
        <dbReference type="ARBA" id="ARBA00022839"/>
    </source>
</evidence>
<keyword evidence="11" id="KW-1185">Reference proteome</keyword>
<comment type="subcellular location">
    <subcellularLocation>
        <location evidence="2">Cytoplasm</location>
    </subcellularLocation>
    <subcellularLocation>
        <location evidence="1">Nucleus</location>
    </subcellularLocation>
</comment>
<organism evidence="10 11">
    <name type="scientific">Allacma fusca</name>
    <dbReference type="NCBI Taxonomy" id="39272"/>
    <lineage>
        <taxon>Eukaryota</taxon>
        <taxon>Metazoa</taxon>
        <taxon>Ecdysozoa</taxon>
        <taxon>Arthropoda</taxon>
        <taxon>Hexapoda</taxon>
        <taxon>Collembola</taxon>
        <taxon>Symphypleona</taxon>
        <taxon>Sminthuridae</taxon>
        <taxon>Allacma</taxon>
    </lineage>
</organism>
<dbReference type="GO" id="GO:0005737">
    <property type="term" value="C:cytoplasm"/>
    <property type="evidence" value="ECO:0007669"/>
    <property type="project" value="UniProtKB-SubCell"/>
</dbReference>
<keyword evidence="6" id="KW-0378">Hydrolase</keyword>
<dbReference type="GO" id="GO:0030014">
    <property type="term" value="C:CCR4-NOT complex"/>
    <property type="evidence" value="ECO:0007669"/>
    <property type="project" value="InterPro"/>
</dbReference>
<gene>
    <name evidence="10" type="ORF">AFUS01_LOCUS6660</name>
</gene>
<dbReference type="OrthoDB" id="1164111at2759"/>
<dbReference type="GO" id="GO:0046872">
    <property type="term" value="F:metal ion binding"/>
    <property type="evidence" value="ECO:0007669"/>
    <property type="project" value="UniProtKB-KW"/>
</dbReference>
<keyword evidence="9" id="KW-0539">Nucleus</keyword>
<dbReference type="InterPro" id="IPR039637">
    <property type="entry name" value="CNOT7/CNOT8/Pop2"/>
</dbReference>
<dbReference type="EMBL" id="CAJVCH010043913">
    <property type="protein sequence ID" value="CAG7717191.1"/>
    <property type="molecule type" value="Genomic_DNA"/>
</dbReference>
<protein>
    <submittedName>
        <fullName evidence="10">Uncharacterized protein</fullName>
    </submittedName>
</protein>
<dbReference type="InterPro" id="IPR006941">
    <property type="entry name" value="RNase_CAF1"/>
</dbReference>
<dbReference type="Proteomes" id="UP000708208">
    <property type="component" value="Unassembled WGS sequence"/>
</dbReference>
<evidence type="ECO:0000313" key="10">
    <source>
        <dbReference type="EMBL" id="CAG7717191.1"/>
    </source>
</evidence>
<evidence type="ECO:0000256" key="3">
    <source>
        <dbReference type="ARBA" id="ARBA00022490"/>
    </source>
</evidence>
<keyword evidence="8" id="KW-0694">RNA-binding</keyword>
<evidence type="ECO:0000256" key="9">
    <source>
        <dbReference type="ARBA" id="ARBA00023242"/>
    </source>
</evidence>
<accession>A0A8J2JCS3</accession>
<keyword evidence="7" id="KW-0269">Exonuclease</keyword>
<dbReference type="Pfam" id="PF04857">
    <property type="entry name" value="CAF1"/>
    <property type="match status" value="1"/>
</dbReference>
<dbReference type="GO" id="GO:0003723">
    <property type="term" value="F:RNA binding"/>
    <property type="evidence" value="ECO:0007669"/>
    <property type="project" value="UniProtKB-KW"/>
</dbReference>
<evidence type="ECO:0000256" key="4">
    <source>
        <dbReference type="ARBA" id="ARBA00022722"/>
    </source>
</evidence>
<proteinExistence type="predicted"/>
<keyword evidence="4" id="KW-0540">Nuclease</keyword>
<dbReference type="AlphaFoldDB" id="A0A8J2JCS3"/>
<evidence type="ECO:0000256" key="2">
    <source>
        <dbReference type="ARBA" id="ARBA00004496"/>
    </source>
</evidence>
<dbReference type="GO" id="GO:0004535">
    <property type="term" value="F:poly(A)-specific ribonuclease activity"/>
    <property type="evidence" value="ECO:0007669"/>
    <property type="project" value="InterPro"/>
</dbReference>
<dbReference type="PANTHER" id="PTHR10797">
    <property type="entry name" value="CCR4-NOT TRANSCRIPTION COMPLEX SUBUNIT"/>
    <property type="match status" value="1"/>
</dbReference>
<sequence>MASTARGCPYSYSLFEKWCQQQMHTVSNSKKVPSTWPGPTGETPALVSHQPCFYEPALEQPFGISSNTLKRQNTMYFPFYAGKGDSECQPENYELFIVKSDSGEADDSPMIKNVWRRNLAEEFTVIRKLLPKYRYVAMDTEFPGVVFQNSHARSMGLEGNQLDTIRQNVDVLKLIQLGISFFDENGSSPPGTSTWQFNFKFNLRIDRWAENSIGLLQDAGMQFERHEKEGIDPEDFCYLFLSSGLVLQEEVVWLTYHGGYDFGYLMRILRGQNLPTKSQFSEFMKTYFPTCYDLKVLLAGHPTFVGGLHDISVRLGLSRVGVPHQAGSDSLLTGKTFFKIKEKFFDNPSSEDFTLDKFNGKIFGLGYKFEECVSASAVLKTDESVLPRTRCNAEDGCGDDRYLPLPLGEASILNDYESVGQTPGDSIFLSSIINNF</sequence>
<evidence type="ECO:0000313" key="11">
    <source>
        <dbReference type="Proteomes" id="UP000708208"/>
    </source>
</evidence>
<keyword evidence="5" id="KW-0479">Metal-binding</keyword>
<evidence type="ECO:0000256" key="6">
    <source>
        <dbReference type="ARBA" id="ARBA00022801"/>
    </source>
</evidence>
<keyword evidence="3" id="KW-0963">Cytoplasm</keyword>
<comment type="caution">
    <text evidence="10">The sequence shown here is derived from an EMBL/GenBank/DDBJ whole genome shotgun (WGS) entry which is preliminary data.</text>
</comment>
<evidence type="ECO:0000256" key="1">
    <source>
        <dbReference type="ARBA" id="ARBA00004123"/>
    </source>
</evidence>